<feature type="transmembrane region" description="Helical" evidence="8">
    <location>
        <begin position="68"/>
        <end position="93"/>
    </location>
</feature>
<evidence type="ECO:0000313" key="9">
    <source>
        <dbReference type="EMBL" id="OAB80608.1"/>
    </source>
</evidence>
<evidence type="ECO:0000256" key="7">
    <source>
        <dbReference type="ARBA" id="ARBA00023136"/>
    </source>
</evidence>
<evidence type="ECO:0000256" key="8">
    <source>
        <dbReference type="SAM" id="Phobius"/>
    </source>
</evidence>
<feature type="transmembrane region" description="Helical" evidence="8">
    <location>
        <begin position="134"/>
        <end position="156"/>
    </location>
</feature>
<evidence type="ECO:0000313" key="10">
    <source>
        <dbReference type="Proteomes" id="UP000077013"/>
    </source>
</evidence>
<dbReference type="GO" id="GO:0008233">
    <property type="term" value="F:peptidase activity"/>
    <property type="evidence" value="ECO:0007669"/>
    <property type="project" value="UniProtKB-KW"/>
</dbReference>
<keyword evidence="6 8" id="KW-1133">Transmembrane helix</keyword>
<dbReference type="GO" id="GO:0005886">
    <property type="term" value="C:plasma membrane"/>
    <property type="evidence" value="ECO:0007669"/>
    <property type="project" value="UniProtKB-SubCell"/>
</dbReference>
<feature type="transmembrane region" description="Helical" evidence="8">
    <location>
        <begin position="100"/>
        <end position="128"/>
    </location>
</feature>
<dbReference type="EMBL" id="LRXL01000026">
    <property type="protein sequence ID" value="OAB80608.1"/>
    <property type="molecule type" value="Genomic_DNA"/>
</dbReference>
<name>A0A167JEZ7_9FLAO</name>
<gene>
    <name evidence="9" type="ORF">ULVI_03350</name>
</gene>
<evidence type="ECO:0000256" key="3">
    <source>
        <dbReference type="ARBA" id="ARBA00022670"/>
    </source>
</evidence>
<dbReference type="Pfam" id="PF09721">
    <property type="entry name" value="Exosortase_EpsH"/>
    <property type="match status" value="1"/>
</dbReference>
<accession>A0A167JEZ7</accession>
<keyword evidence="3" id="KW-0645">Protease</keyword>
<proteinExistence type="predicted"/>
<protein>
    <submittedName>
        <fullName evidence="9">Exosortase XrtF</fullName>
    </submittedName>
</protein>
<dbReference type="NCBIfam" id="TIGR04178">
    <property type="entry name" value="exo_archaeo"/>
    <property type="match status" value="1"/>
</dbReference>
<keyword evidence="4 8" id="KW-0812">Transmembrane</keyword>
<dbReference type="Proteomes" id="UP000077013">
    <property type="component" value="Unassembled WGS sequence"/>
</dbReference>
<dbReference type="InterPro" id="IPR026392">
    <property type="entry name" value="Exo/Archaeosortase_dom"/>
</dbReference>
<evidence type="ECO:0000256" key="5">
    <source>
        <dbReference type="ARBA" id="ARBA00022801"/>
    </source>
</evidence>
<reference evidence="9 10" key="1">
    <citation type="submission" date="2016-02" db="EMBL/GenBank/DDBJ databases">
        <title>Ulvibacter sp. LPB0005, isolated from Thais luteostoma.</title>
        <authorList>
            <person name="Shin S.-K."/>
            <person name="Yi H."/>
        </authorList>
    </citation>
    <scope>NUCLEOTIDE SEQUENCE [LARGE SCALE GENOMIC DNA]</scope>
    <source>
        <strain evidence="9 10">LPB0005</strain>
    </source>
</reference>
<keyword evidence="2" id="KW-1003">Cell membrane</keyword>
<keyword evidence="5" id="KW-0378">Hydrolase</keyword>
<evidence type="ECO:0000256" key="4">
    <source>
        <dbReference type="ARBA" id="ARBA00022692"/>
    </source>
</evidence>
<sequence length="168" mass="18949">MFFGTYLILSLLYAGYLHLSTNSMYYPDPITHLVAKQSTNAIQGFGYNATILPHEFKPQMVLNMNGTYLASIVEGCNAVSIIILFFAFVVAFAEGFKKTFLFLVTGAVLIYAMNIARIIILAIALHAYPQHEKILHGVLFPALIYGMVFLLWVFWIRMLNTNAVEKNE</sequence>
<comment type="subcellular location">
    <subcellularLocation>
        <location evidence="1">Cell membrane</location>
        <topology evidence="1">Multi-pass membrane protein</topology>
    </subcellularLocation>
</comment>
<organism evidence="9 10">
    <name type="scientific">Cochleicola gelatinilyticus</name>
    <dbReference type="NCBI Taxonomy" id="1763537"/>
    <lineage>
        <taxon>Bacteria</taxon>
        <taxon>Pseudomonadati</taxon>
        <taxon>Bacteroidota</taxon>
        <taxon>Flavobacteriia</taxon>
        <taxon>Flavobacteriales</taxon>
        <taxon>Flavobacteriaceae</taxon>
        <taxon>Cochleicola</taxon>
    </lineage>
</organism>
<dbReference type="InterPro" id="IPR026323">
    <property type="entry name" value="Exosortase-related_prot_XrtF"/>
</dbReference>
<comment type="caution">
    <text evidence="9">The sequence shown here is derived from an EMBL/GenBank/DDBJ whole genome shotgun (WGS) entry which is preliminary data.</text>
</comment>
<dbReference type="InterPro" id="IPR019127">
    <property type="entry name" value="Exosortase"/>
</dbReference>
<evidence type="ECO:0000256" key="1">
    <source>
        <dbReference type="ARBA" id="ARBA00004651"/>
    </source>
</evidence>
<dbReference type="AlphaFoldDB" id="A0A167JEZ7"/>
<dbReference type="NCBIfam" id="TIGR04128">
    <property type="entry name" value="exoso_Fjoh_1448"/>
    <property type="match status" value="1"/>
</dbReference>
<dbReference type="STRING" id="1763537.ULVI_03350"/>
<evidence type="ECO:0000256" key="2">
    <source>
        <dbReference type="ARBA" id="ARBA00022475"/>
    </source>
</evidence>
<keyword evidence="7 8" id="KW-0472">Membrane</keyword>
<dbReference type="GO" id="GO:0006508">
    <property type="term" value="P:proteolysis"/>
    <property type="evidence" value="ECO:0007669"/>
    <property type="project" value="UniProtKB-KW"/>
</dbReference>
<keyword evidence="10" id="KW-1185">Reference proteome</keyword>
<evidence type="ECO:0000256" key="6">
    <source>
        <dbReference type="ARBA" id="ARBA00022989"/>
    </source>
</evidence>